<dbReference type="InterPro" id="IPR018666">
    <property type="entry name" value="DUF2125"/>
</dbReference>
<dbReference type="AlphaFoldDB" id="A0A926GAC9"/>
<dbReference type="Proteomes" id="UP000608594">
    <property type="component" value="Unassembled WGS sequence"/>
</dbReference>
<accession>A0A926GAC9</accession>
<keyword evidence="4" id="KW-1185">Reference proteome</keyword>
<proteinExistence type="predicted"/>
<evidence type="ECO:0000256" key="2">
    <source>
        <dbReference type="SAM" id="SignalP"/>
    </source>
</evidence>
<dbReference type="EMBL" id="JACOQL010000002">
    <property type="protein sequence ID" value="MBC9246276.1"/>
    <property type="molecule type" value="Genomic_DNA"/>
</dbReference>
<feature type="chain" id="PRO_5037992541" evidence="2">
    <location>
        <begin position="22"/>
        <end position="562"/>
    </location>
</feature>
<reference evidence="3" key="1">
    <citation type="submission" date="2020-08" db="EMBL/GenBank/DDBJ databases">
        <title>Paracoccus amoyensis sp. nov., isolated from the surface seawater at coast of Xiamen, Fujian.</title>
        <authorList>
            <person name="Lyu L."/>
        </authorList>
    </citation>
    <scope>NUCLEOTIDE SEQUENCE</scope>
    <source>
        <strain evidence="3">11-3</strain>
    </source>
</reference>
<keyword evidence="2" id="KW-0732">Signal</keyword>
<evidence type="ECO:0000313" key="3">
    <source>
        <dbReference type="EMBL" id="MBC9246276.1"/>
    </source>
</evidence>
<name>A0A926GAC9_9RHOB</name>
<feature type="signal peptide" evidence="2">
    <location>
        <begin position="1"/>
        <end position="21"/>
    </location>
</feature>
<evidence type="ECO:0000256" key="1">
    <source>
        <dbReference type="SAM" id="MobiDB-lite"/>
    </source>
</evidence>
<dbReference type="Pfam" id="PF09898">
    <property type="entry name" value="DUF2125"/>
    <property type="match status" value="1"/>
</dbReference>
<sequence length="562" mass="59069">MFRSLATSAIALIAGAAPVLADITPAEAWESLTKNYTDFGYELTTGNVDDAGNTLTVTDAVLSMNSAQGPTTITIPKMIFTETGDAKVRGVMEGDIALSVTYQVPDEKALEEAMNDQAGPAPTDGAEGETTPEESAEAPAEEGTAEDATSDMDMVDVQMTGKMTAPNNEMLISGSVEDTLYEYNYPSMVVDLQVPVDQESDVTMPIKAEITDLKGTQRNVKADGTEQTFDLTAAMLAIGSDWKVPANGTESSGGDLTFNIAFNNLASKGNANTPSGEFDLGTQMAEALAAGMNFDATAAYESIAGTFKMNAEANGPENPAKNAEGMFSAGSGDISFKMSSDGITYGGKAADTKVEMSSSDLPFPITYAIKETSGDIAFPVQKGNEAQPFTLAYALSGLTMGDEIWALFDPNGALPRDPASLSIDVQGDALVTMNIFDPALSQPQVDASGMPIAPPVPFEPKNLKINRVALDAVGAKADLVGDLDFSQNPNDPTGKINGTFEGVNGLLDNLVKTGLVPQDQLMGMRMMLGMFAKPVEGETDKLQTEIEFQSGGKVFANGQQIK</sequence>
<protein>
    <submittedName>
        <fullName evidence="3">DUF2125 domain-containing protein</fullName>
    </submittedName>
</protein>
<feature type="region of interest" description="Disordered" evidence="1">
    <location>
        <begin position="116"/>
        <end position="151"/>
    </location>
</feature>
<organism evidence="3 4">
    <name type="scientific">Paracoccus amoyensis</name>
    <dbReference type="NCBI Taxonomy" id="2760093"/>
    <lineage>
        <taxon>Bacteria</taxon>
        <taxon>Pseudomonadati</taxon>
        <taxon>Pseudomonadota</taxon>
        <taxon>Alphaproteobacteria</taxon>
        <taxon>Rhodobacterales</taxon>
        <taxon>Paracoccaceae</taxon>
        <taxon>Paracoccus</taxon>
    </lineage>
</organism>
<evidence type="ECO:0000313" key="4">
    <source>
        <dbReference type="Proteomes" id="UP000608594"/>
    </source>
</evidence>
<gene>
    <name evidence="3" type="ORF">H4P12_06010</name>
</gene>
<feature type="compositionally biased region" description="Acidic residues" evidence="1">
    <location>
        <begin position="126"/>
        <end position="151"/>
    </location>
</feature>
<dbReference type="RefSeq" id="WP_187792739.1">
    <property type="nucleotide sequence ID" value="NZ_JACOQL010000002.1"/>
</dbReference>
<comment type="caution">
    <text evidence="3">The sequence shown here is derived from an EMBL/GenBank/DDBJ whole genome shotgun (WGS) entry which is preliminary data.</text>
</comment>